<feature type="transmembrane region" description="Helical" evidence="11">
    <location>
        <begin position="132"/>
        <end position="152"/>
    </location>
</feature>
<keyword evidence="13" id="KW-1185">Reference proteome</keyword>
<evidence type="ECO:0000256" key="9">
    <source>
        <dbReference type="ARBA" id="ARBA00023264"/>
    </source>
</evidence>
<dbReference type="AlphaFoldDB" id="A0A1Q6DWW9"/>
<evidence type="ECO:0000313" key="13">
    <source>
        <dbReference type="Proteomes" id="UP000185744"/>
    </source>
</evidence>
<evidence type="ECO:0000256" key="11">
    <source>
        <dbReference type="SAM" id="Phobius"/>
    </source>
</evidence>
<dbReference type="EMBL" id="MSDW01000001">
    <property type="protein sequence ID" value="OKY78856.1"/>
    <property type="molecule type" value="Genomic_DNA"/>
</dbReference>
<evidence type="ECO:0000256" key="3">
    <source>
        <dbReference type="ARBA" id="ARBA00022679"/>
    </source>
</evidence>
<evidence type="ECO:0000256" key="10">
    <source>
        <dbReference type="RuleBase" id="RU003750"/>
    </source>
</evidence>
<feature type="transmembrane region" description="Helical" evidence="11">
    <location>
        <begin position="65"/>
        <end position="87"/>
    </location>
</feature>
<dbReference type="InterPro" id="IPR043130">
    <property type="entry name" value="CDP-OH_PTrfase_TM_dom"/>
</dbReference>
<dbReference type="InterPro" id="IPR048254">
    <property type="entry name" value="CDP_ALCOHOL_P_TRANSF_CS"/>
</dbReference>
<gene>
    <name evidence="12" type="ORF">BTN85_1359</name>
</gene>
<evidence type="ECO:0000256" key="5">
    <source>
        <dbReference type="ARBA" id="ARBA00022989"/>
    </source>
</evidence>
<reference evidence="12" key="1">
    <citation type="submission" date="2016-12" db="EMBL/GenBank/DDBJ databases">
        <title>Discovery of methanogenic haloarchaea.</title>
        <authorList>
            <person name="Sorokin D.Y."/>
            <person name="Makarova K.S."/>
            <person name="Abbas B."/>
            <person name="Ferrer M."/>
            <person name="Golyshin P.N."/>
        </authorList>
    </citation>
    <scope>NUCLEOTIDE SEQUENCE [LARGE SCALE GENOMIC DNA]</scope>
    <source>
        <strain evidence="12">HMET1</strain>
    </source>
</reference>
<dbReference type="GO" id="GO:0016020">
    <property type="term" value="C:membrane"/>
    <property type="evidence" value="ECO:0007669"/>
    <property type="project" value="UniProtKB-SubCell"/>
</dbReference>
<feature type="transmembrane region" description="Helical" evidence="11">
    <location>
        <begin position="192"/>
        <end position="211"/>
    </location>
</feature>
<proteinExistence type="inferred from homology"/>
<dbReference type="PROSITE" id="PS00379">
    <property type="entry name" value="CDP_ALCOHOL_P_TRANSF"/>
    <property type="match status" value="1"/>
</dbReference>
<dbReference type="InterPro" id="IPR050324">
    <property type="entry name" value="CDP-alcohol_PTase-I"/>
</dbReference>
<evidence type="ECO:0000256" key="7">
    <source>
        <dbReference type="ARBA" id="ARBA00023136"/>
    </source>
</evidence>
<evidence type="ECO:0000256" key="4">
    <source>
        <dbReference type="ARBA" id="ARBA00022692"/>
    </source>
</evidence>
<feature type="transmembrane region" description="Helical" evidence="11">
    <location>
        <begin position="158"/>
        <end position="180"/>
    </location>
</feature>
<keyword evidence="4 11" id="KW-0812">Transmembrane</keyword>
<organism evidence="12 13">
    <name type="scientific">Methanohalarchaeum thermophilum</name>
    <dbReference type="NCBI Taxonomy" id="1903181"/>
    <lineage>
        <taxon>Archaea</taxon>
        <taxon>Methanobacteriati</taxon>
        <taxon>Methanobacteriota</taxon>
        <taxon>Methanonatronarchaeia</taxon>
        <taxon>Methanonatronarchaeales</taxon>
        <taxon>Methanonatronarchaeaceae</taxon>
        <taxon>Candidatus Methanohalarchaeum</taxon>
    </lineage>
</organism>
<keyword evidence="6" id="KW-0443">Lipid metabolism</keyword>
<evidence type="ECO:0000256" key="1">
    <source>
        <dbReference type="ARBA" id="ARBA00004141"/>
    </source>
</evidence>
<keyword evidence="7 11" id="KW-0472">Membrane</keyword>
<protein>
    <submittedName>
        <fullName evidence="12">Phosphatidylglycerophosphate synthase PgsA</fullName>
    </submittedName>
</protein>
<dbReference type="Proteomes" id="UP000185744">
    <property type="component" value="Unassembled WGS sequence"/>
</dbReference>
<keyword evidence="8" id="KW-0594">Phospholipid biosynthesis</keyword>
<keyword evidence="5 11" id="KW-1133">Transmembrane helix</keyword>
<dbReference type="InParanoid" id="A0A1Q6DWW9"/>
<keyword evidence="9" id="KW-1208">Phospholipid metabolism</keyword>
<comment type="subcellular location">
    <subcellularLocation>
        <location evidence="1">Membrane</location>
        <topology evidence="1">Multi-pass membrane protein</topology>
    </subcellularLocation>
</comment>
<evidence type="ECO:0000256" key="2">
    <source>
        <dbReference type="ARBA" id="ARBA00022516"/>
    </source>
</evidence>
<comment type="similarity">
    <text evidence="10">Belongs to the CDP-alcohol phosphatidyltransferase class-I family.</text>
</comment>
<keyword evidence="3 10" id="KW-0808">Transferase</keyword>
<dbReference type="PANTHER" id="PTHR14269">
    <property type="entry name" value="CDP-DIACYLGLYCEROL--GLYCEROL-3-PHOSPHATE 3-PHOSPHATIDYLTRANSFERASE-RELATED"/>
    <property type="match status" value="1"/>
</dbReference>
<dbReference type="Pfam" id="PF01066">
    <property type="entry name" value="CDP-OH_P_transf"/>
    <property type="match status" value="1"/>
</dbReference>
<accession>A0A1Q6DWW9</accession>
<dbReference type="Gene3D" id="1.20.120.1760">
    <property type="match status" value="1"/>
</dbReference>
<name>A0A1Q6DWW9_METT1</name>
<evidence type="ECO:0000256" key="8">
    <source>
        <dbReference type="ARBA" id="ARBA00023209"/>
    </source>
</evidence>
<dbReference type="InterPro" id="IPR000462">
    <property type="entry name" value="CDP-OH_P_trans"/>
</dbReference>
<dbReference type="GO" id="GO:0046474">
    <property type="term" value="P:glycerophospholipid biosynthetic process"/>
    <property type="evidence" value="ECO:0007669"/>
    <property type="project" value="TreeGrafter"/>
</dbReference>
<evidence type="ECO:0000313" key="12">
    <source>
        <dbReference type="EMBL" id="OKY78856.1"/>
    </source>
</evidence>
<dbReference type="GO" id="GO:0016780">
    <property type="term" value="F:phosphotransferase activity, for other substituted phosphate groups"/>
    <property type="evidence" value="ECO:0007669"/>
    <property type="project" value="InterPro"/>
</dbReference>
<dbReference type="PANTHER" id="PTHR14269:SF11">
    <property type="entry name" value="CDP-DIACYLGLYCEROL--GLYCEROL-3-PHOSPHATE 3-PHOSPHATIDYLTRANSFERASE"/>
    <property type="match status" value="1"/>
</dbReference>
<feature type="transmembrane region" description="Helical" evidence="11">
    <location>
        <begin position="99"/>
        <end position="120"/>
    </location>
</feature>
<keyword evidence="2" id="KW-0444">Lipid biosynthesis</keyword>
<evidence type="ECO:0000256" key="6">
    <source>
        <dbReference type="ARBA" id="ARBA00023098"/>
    </source>
</evidence>
<sequence length="223" mass="25354">MSSKIKKLLNLPNLITASRIPLAFLILFYIESSIKLPLFFILVATDGLDGYIARKYDMKTNFGSIFDPIVDKVVLVILLFGFVHYMIEYGDTQGLTYDYLLIFFAKDIFIVILALLSLYTGIPELSKIKSRIPGKIVINLQFIVLFALVINASLLAEAILWLILIASILAISDYLSYIAKNCEKYPNWMKKIKLNLLITSITFLILARITLWTELRSFISAIL</sequence>
<comment type="caution">
    <text evidence="12">The sequence shown here is derived from an EMBL/GenBank/DDBJ whole genome shotgun (WGS) entry which is preliminary data.</text>
</comment>